<comment type="caution">
    <text evidence="4">The sequence shown here is derived from an EMBL/GenBank/DDBJ whole genome shotgun (WGS) entry which is preliminary data.</text>
</comment>
<feature type="region of interest" description="Disordered" evidence="1">
    <location>
        <begin position="50"/>
        <end position="73"/>
    </location>
</feature>
<dbReference type="Proteomes" id="UP000177328">
    <property type="component" value="Unassembled WGS sequence"/>
</dbReference>
<evidence type="ECO:0000256" key="1">
    <source>
        <dbReference type="SAM" id="MobiDB-lite"/>
    </source>
</evidence>
<organism evidence="4 5">
    <name type="scientific">Candidatus Daviesbacteria bacterium RIFCSPHIGHO2_02_FULL_43_12</name>
    <dbReference type="NCBI Taxonomy" id="1797776"/>
    <lineage>
        <taxon>Bacteria</taxon>
        <taxon>Candidatus Daviesiibacteriota</taxon>
    </lineage>
</organism>
<dbReference type="Gene3D" id="3.50.90.10">
    <property type="entry name" value="YerB-like"/>
    <property type="match status" value="1"/>
</dbReference>
<dbReference type="EMBL" id="MFDD01000014">
    <property type="protein sequence ID" value="OGE39909.1"/>
    <property type="molecule type" value="Genomic_DNA"/>
</dbReference>
<dbReference type="InterPro" id="IPR035328">
    <property type="entry name" value="DUF3048_C"/>
</dbReference>
<dbReference type="Pfam" id="PF17479">
    <property type="entry name" value="DUF3048_C"/>
    <property type="match status" value="1"/>
</dbReference>
<dbReference type="Pfam" id="PF11258">
    <property type="entry name" value="DUF3048"/>
    <property type="match status" value="1"/>
</dbReference>
<feature type="compositionally biased region" description="Basic and acidic residues" evidence="1">
    <location>
        <begin position="57"/>
        <end position="69"/>
    </location>
</feature>
<proteinExistence type="predicted"/>
<accession>A0A1F5KGC7</accession>
<evidence type="ECO:0000259" key="3">
    <source>
        <dbReference type="Pfam" id="PF17479"/>
    </source>
</evidence>
<feature type="domain" description="DUF3048" evidence="3">
    <location>
        <begin position="268"/>
        <end position="377"/>
    </location>
</feature>
<protein>
    <recommendedName>
        <fullName evidence="6">Lipoprotein YerB</fullName>
    </recommendedName>
</protein>
<reference evidence="4 5" key="1">
    <citation type="journal article" date="2016" name="Nat. Commun.">
        <title>Thousands of microbial genomes shed light on interconnected biogeochemical processes in an aquifer system.</title>
        <authorList>
            <person name="Anantharaman K."/>
            <person name="Brown C.T."/>
            <person name="Hug L.A."/>
            <person name="Sharon I."/>
            <person name="Castelle C.J."/>
            <person name="Probst A.J."/>
            <person name="Thomas B.C."/>
            <person name="Singh A."/>
            <person name="Wilkins M.J."/>
            <person name="Karaoz U."/>
            <person name="Brodie E.L."/>
            <person name="Williams K.H."/>
            <person name="Hubbard S.S."/>
            <person name="Banfield J.F."/>
        </authorList>
    </citation>
    <scope>NUCLEOTIDE SEQUENCE [LARGE SCALE GENOMIC DNA]</scope>
</reference>
<evidence type="ECO:0000313" key="4">
    <source>
        <dbReference type="EMBL" id="OGE39909.1"/>
    </source>
</evidence>
<dbReference type="InterPro" id="IPR023158">
    <property type="entry name" value="YerB-like_sf"/>
</dbReference>
<evidence type="ECO:0008006" key="6">
    <source>
        <dbReference type="Google" id="ProtNLM"/>
    </source>
</evidence>
<dbReference type="AlphaFoldDB" id="A0A1F5KGC7"/>
<evidence type="ECO:0000259" key="2">
    <source>
        <dbReference type="Pfam" id="PF11258"/>
    </source>
</evidence>
<name>A0A1F5KGC7_9BACT</name>
<dbReference type="SUPFAM" id="SSF159774">
    <property type="entry name" value="YerB-like"/>
    <property type="match status" value="1"/>
</dbReference>
<sequence length="388" mass="43143">MNLFANLSNFQKSLVVAILSILLYAASTSISYSLFSTRAIKTDTSQLASTLPGVANKDGEDPSEPKTEECPLNGSMHTQKALDAWKLRRPLAVMIENHTEARPQSGLSSADVVYEVVAEGGITRFMAVFLCHLSDVQVGPVRSARTYFLDWLSEYDALYAHVGGANSPGPANALGQIIDYKIKDLNQFGIGFPTYWRDYQRLGRAVATEHTMYSTIDKLWTAGEKRGWTASDSAGLRWDKSFVPWTFKDDQPSGTTTAINVNFWDGYKDYAVDWKYEASCNCYKRTNGGQTQVDLNTNEQLSAKNIIVQFMKESHANDGYENNAHLLYGNKGQGKALIFMDGSVITGTWNKKTRQSREVFLDAKGKEIALDRGVIWIQTVPEGSTVTY</sequence>
<evidence type="ECO:0000313" key="5">
    <source>
        <dbReference type="Proteomes" id="UP000177328"/>
    </source>
</evidence>
<dbReference type="InterPro" id="IPR021416">
    <property type="entry name" value="DUF3048_N"/>
</dbReference>
<gene>
    <name evidence="4" type="ORF">A3D25_03815</name>
</gene>
<feature type="domain" description="DUF3048" evidence="2">
    <location>
        <begin position="87"/>
        <end position="228"/>
    </location>
</feature>